<gene>
    <name evidence="2" type="ORF">BV898_13575</name>
</gene>
<accession>A0A1W0WAF2</accession>
<keyword evidence="3" id="KW-1185">Reference proteome</keyword>
<dbReference type="Proteomes" id="UP000192578">
    <property type="component" value="Unassembled WGS sequence"/>
</dbReference>
<sequence>MPQHGMHRVVFRTKSGQIVSFMANACKKHAHYGGRSKRRGREDLVGLVDDPDADPGPDRVADDHTAATEASSVLVVVAADLTDDDLAFVESRAPRAGWELSQMEALGIISKGTKPT</sequence>
<dbReference type="EMBL" id="MTYJ01000152">
    <property type="protein sequence ID" value="OQV12158.1"/>
    <property type="molecule type" value="Genomic_DNA"/>
</dbReference>
<name>A0A1W0WAF2_HYPEX</name>
<dbReference type="AlphaFoldDB" id="A0A1W0WAF2"/>
<protein>
    <submittedName>
        <fullName evidence="2">Uncharacterized protein</fullName>
    </submittedName>
</protein>
<reference evidence="3" key="1">
    <citation type="submission" date="2017-01" db="EMBL/GenBank/DDBJ databases">
        <title>Comparative genomics of anhydrobiosis in the tardigrade Hypsibius dujardini.</title>
        <authorList>
            <person name="Yoshida Y."/>
            <person name="Koutsovoulos G."/>
            <person name="Laetsch D."/>
            <person name="Stevens L."/>
            <person name="Kumar S."/>
            <person name="Horikawa D."/>
            <person name="Ishino K."/>
            <person name="Komine S."/>
            <person name="Tomita M."/>
            <person name="Blaxter M."/>
            <person name="Arakawa K."/>
        </authorList>
    </citation>
    <scope>NUCLEOTIDE SEQUENCE [LARGE SCALE GENOMIC DNA]</scope>
    <source>
        <strain evidence="3">Z151</strain>
    </source>
</reference>
<evidence type="ECO:0000313" key="2">
    <source>
        <dbReference type="EMBL" id="OQV12158.1"/>
    </source>
</evidence>
<organism evidence="2 3">
    <name type="scientific">Hypsibius exemplaris</name>
    <name type="common">Freshwater tardigrade</name>
    <dbReference type="NCBI Taxonomy" id="2072580"/>
    <lineage>
        <taxon>Eukaryota</taxon>
        <taxon>Metazoa</taxon>
        <taxon>Ecdysozoa</taxon>
        <taxon>Tardigrada</taxon>
        <taxon>Eutardigrada</taxon>
        <taxon>Parachela</taxon>
        <taxon>Hypsibioidea</taxon>
        <taxon>Hypsibiidae</taxon>
        <taxon>Hypsibius</taxon>
    </lineage>
</organism>
<comment type="caution">
    <text evidence="2">The sequence shown here is derived from an EMBL/GenBank/DDBJ whole genome shotgun (WGS) entry which is preliminary data.</text>
</comment>
<feature type="region of interest" description="Disordered" evidence="1">
    <location>
        <begin position="30"/>
        <end position="62"/>
    </location>
</feature>
<evidence type="ECO:0000313" key="3">
    <source>
        <dbReference type="Proteomes" id="UP000192578"/>
    </source>
</evidence>
<proteinExistence type="predicted"/>
<feature type="compositionally biased region" description="Basic residues" evidence="1">
    <location>
        <begin position="30"/>
        <end position="39"/>
    </location>
</feature>
<evidence type="ECO:0000256" key="1">
    <source>
        <dbReference type="SAM" id="MobiDB-lite"/>
    </source>
</evidence>